<sequence>MRQNISSGAEWEDIVGYSRAVKIGNLIEVAGTTSVVNGEVVGINDPYQQTKCALEIIENALKEAGASLENVIRTRIFVTDMDQWEAVGKAHGEFFKEIKPAATMIGVKSLINKDLLVEIEATAVLF</sequence>
<dbReference type="PANTHER" id="PTHR43857:SF1">
    <property type="entry name" value="YJGH FAMILY PROTEIN"/>
    <property type="match status" value="1"/>
</dbReference>
<dbReference type="Gene3D" id="3.30.1330.40">
    <property type="entry name" value="RutC-like"/>
    <property type="match status" value="1"/>
</dbReference>
<dbReference type="EMBL" id="JAUJEB010000001">
    <property type="protein sequence ID" value="MDN5211110.1"/>
    <property type="molecule type" value="Genomic_DNA"/>
</dbReference>
<evidence type="ECO:0000313" key="2">
    <source>
        <dbReference type="Proteomes" id="UP001172083"/>
    </source>
</evidence>
<dbReference type="PANTHER" id="PTHR43857">
    <property type="entry name" value="BLR7761 PROTEIN"/>
    <property type="match status" value="1"/>
</dbReference>
<protein>
    <submittedName>
        <fullName evidence="1">RidA family protein</fullName>
    </submittedName>
</protein>
<keyword evidence="2" id="KW-1185">Reference proteome</keyword>
<evidence type="ECO:0000313" key="1">
    <source>
        <dbReference type="EMBL" id="MDN5211110.1"/>
    </source>
</evidence>
<dbReference type="Proteomes" id="UP001172083">
    <property type="component" value="Unassembled WGS sequence"/>
</dbReference>
<dbReference type="SUPFAM" id="SSF55298">
    <property type="entry name" value="YjgF-like"/>
    <property type="match status" value="1"/>
</dbReference>
<dbReference type="InterPro" id="IPR035959">
    <property type="entry name" value="RutC-like_sf"/>
</dbReference>
<name>A0ABT8L094_9BACT</name>
<dbReference type="Pfam" id="PF01042">
    <property type="entry name" value="Ribonuc_L-PSP"/>
    <property type="match status" value="1"/>
</dbReference>
<reference evidence="1" key="1">
    <citation type="submission" date="2023-06" db="EMBL/GenBank/DDBJ databases">
        <title>Genomic of Agaribacillus aureum.</title>
        <authorList>
            <person name="Wang G."/>
        </authorList>
    </citation>
    <scope>NUCLEOTIDE SEQUENCE</scope>
    <source>
        <strain evidence="1">BMA12</strain>
    </source>
</reference>
<comment type="caution">
    <text evidence="1">The sequence shown here is derived from an EMBL/GenBank/DDBJ whole genome shotgun (WGS) entry which is preliminary data.</text>
</comment>
<dbReference type="InterPro" id="IPR006175">
    <property type="entry name" value="YjgF/YER057c/UK114"/>
</dbReference>
<accession>A0ABT8L094</accession>
<dbReference type="RefSeq" id="WP_346756446.1">
    <property type="nucleotide sequence ID" value="NZ_JAUJEB010000001.1"/>
</dbReference>
<dbReference type="CDD" id="cd06154">
    <property type="entry name" value="YjgF_YER057c_UK114_like_6"/>
    <property type="match status" value="1"/>
</dbReference>
<organism evidence="1 2">
    <name type="scientific">Agaribacillus aureus</name>
    <dbReference type="NCBI Taxonomy" id="3051825"/>
    <lineage>
        <taxon>Bacteria</taxon>
        <taxon>Pseudomonadati</taxon>
        <taxon>Bacteroidota</taxon>
        <taxon>Cytophagia</taxon>
        <taxon>Cytophagales</taxon>
        <taxon>Splendidivirgaceae</taxon>
        <taxon>Agaribacillus</taxon>
    </lineage>
</organism>
<proteinExistence type="predicted"/>
<gene>
    <name evidence="1" type="ORF">QQ020_03585</name>
</gene>